<protein>
    <submittedName>
        <fullName evidence="2">Conjugal transfer protein TrbL</fullName>
    </submittedName>
</protein>
<evidence type="ECO:0000313" key="3">
    <source>
        <dbReference type="Proteomes" id="UP000220405"/>
    </source>
</evidence>
<organism evidence="2 3">
    <name type="scientific">Helicobacter pylori</name>
    <name type="common">Campylobacter pylori</name>
    <dbReference type="NCBI Taxonomy" id="210"/>
    <lineage>
        <taxon>Bacteria</taxon>
        <taxon>Pseudomonadati</taxon>
        <taxon>Campylobacterota</taxon>
        <taxon>Epsilonproteobacteria</taxon>
        <taxon>Campylobacterales</taxon>
        <taxon>Helicobacteraceae</taxon>
        <taxon>Helicobacter</taxon>
    </lineage>
</organism>
<dbReference type="AlphaFoldDB" id="A0AB36S1G1"/>
<proteinExistence type="predicted"/>
<keyword evidence="1" id="KW-1133">Transmembrane helix</keyword>
<sequence length="421" mass="45860">MNFFDTLIGMFVEPSQKVAKSLAEHVSSFFHAQLILNTIITILFMIWAYKRVKESDMFEFKTAMGVVVFIVFVGFINWGIRNPNDFNTYFINTIFYPAEKLAILIAQSLNDGLEIPTNANASPSETFNIGNLVSSAYAMIVNLWDNAFDGISMFNWLTMIPKIIMFFLVILGELLFLGLLLIIVLLVTAEIFMWSALGLIVFPLGLIPQTKGMLFSYLKKLISLTLYKPCMMLVAFFNYGIIYKVNALIPTKHEVAQGFYGNADKMANEGKIIDAFGNVLKGDWNSYIAHSSIVGFLTIIVLGSVICFFLVKRVPDFINNIFGTSGGVGAVTEMMQKIGMTIGGAVVGGSMVMVANQAKQAYQSAGGGLAGLQAGARAMFGAGLSGGITTMANAKGAKAGVRHFVASVKSGFGLDNDRNNK</sequence>
<feature type="transmembrane region" description="Helical" evidence="1">
    <location>
        <begin position="60"/>
        <end position="80"/>
    </location>
</feature>
<feature type="transmembrane region" description="Helical" evidence="1">
    <location>
        <begin position="287"/>
        <end position="311"/>
    </location>
</feature>
<dbReference type="Proteomes" id="UP000220405">
    <property type="component" value="Unassembled WGS sequence"/>
</dbReference>
<keyword evidence="1" id="KW-0812">Transmembrane</keyword>
<accession>A0AB36S1G1</accession>
<gene>
    <name evidence="2" type="ORF">BB468_07750</name>
</gene>
<keyword evidence="1" id="KW-0472">Membrane</keyword>
<name>A0AB36S1G1_HELPX</name>
<feature type="transmembrane region" description="Helical" evidence="1">
    <location>
        <begin position="191"/>
        <end position="209"/>
    </location>
</feature>
<feature type="transmembrane region" description="Helical" evidence="1">
    <location>
        <begin position="164"/>
        <end position="185"/>
    </location>
</feature>
<feature type="transmembrane region" description="Helical" evidence="1">
    <location>
        <begin position="29"/>
        <end position="48"/>
    </location>
</feature>
<dbReference type="RefSeq" id="WP_097678716.1">
    <property type="nucleotide sequence ID" value="NZ_MBHG01000019.1"/>
</dbReference>
<reference evidence="2 3" key="1">
    <citation type="journal article" date="2017" name="Gut Pathog.">
        <title>Phylogenomics of Colombian Helicobacter pylori isolates.</title>
        <authorList>
            <person name="Gutierrez-Escobar A.J."/>
            <person name="Trujillo E."/>
            <person name="Acevedo O."/>
            <person name="Bravo M.M."/>
        </authorList>
    </citation>
    <scope>NUCLEOTIDE SEQUENCE [LARGE SCALE GENOMIC DNA]</scope>
    <source>
        <strain evidence="2 3">2021</strain>
    </source>
</reference>
<evidence type="ECO:0000313" key="2">
    <source>
        <dbReference type="EMBL" id="PDX38545.1"/>
    </source>
</evidence>
<evidence type="ECO:0000256" key="1">
    <source>
        <dbReference type="SAM" id="Phobius"/>
    </source>
</evidence>
<feature type="transmembrane region" description="Helical" evidence="1">
    <location>
        <begin position="221"/>
        <end position="242"/>
    </location>
</feature>
<dbReference type="EMBL" id="MBJH01000030">
    <property type="protein sequence ID" value="PDX38545.1"/>
    <property type="molecule type" value="Genomic_DNA"/>
</dbReference>
<comment type="caution">
    <text evidence="2">The sequence shown here is derived from an EMBL/GenBank/DDBJ whole genome shotgun (WGS) entry which is preliminary data.</text>
</comment>